<dbReference type="SUPFAM" id="SSF53335">
    <property type="entry name" value="S-adenosyl-L-methionine-dependent methyltransferases"/>
    <property type="match status" value="1"/>
</dbReference>
<dbReference type="OrthoDB" id="9794208at2"/>
<dbReference type="KEGG" id="hni:W911_17135"/>
<proteinExistence type="predicted"/>
<dbReference type="GO" id="GO:0035243">
    <property type="term" value="F:protein-arginine omega-N symmetric methyltransferase activity"/>
    <property type="evidence" value="ECO:0007669"/>
    <property type="project" value="TreeGrafter"/>
</dbReference>
<dbReference type="InterPro" id="IPR029063">
    <property type="entry name" value="SAM-dependent_MTases_sf"/>
</dbReference>
<dbReference type="PANTHER" id="PTHR12049:SF7">
    <property type="entry name" value="PROTEIN ARGININE METHYLTRANSFERASE NDUFAF7, MITOCHONDRIAL"/>
    <property type="match status" value="1"/>
</dbReference>
<evidence type="ECO:0000313" key="3">
    <source>
        <dbReference type="EMBL" id="AHB49721.1"/>
    </source>
</evidence>
<dbReference type="Pfam" id="PF02636">
    <property type="entry name" value="Methyltransf_28"/>
    <property type="match status" value="1"/>
</dbReference>
<keyword evidence="1" id="KW-0489">Methyltransferase</keyword>
<dbReference type="GO" id="GO:0032259">
    <property type="term" value="P:methylation"/>
    <property type="evidence" value="ECO:0007669"/>
    <property type="project" value="UniProtKB-KW"/>
</dbReference>
<dbReference type="RefSeq" id="WP_023788716.1">
    <property type="nucleotide sequence ID" value="NC_022997.1"/>
</dbReference>
<name>V5SFP6_9HYPH</name>
<dbReference type="HOGENOM" id="CLU_024840_3_0_5"/>
<dbReference type="PATRIC" id="fig|1029756.8.peg.3567"/>
<dbReference type="InterPro" id="IPR003788">
    <property type="entry name" value="NDUFAF7"/>
</dbReference>
<dbReference type="Proteomes" id="UP000018542">
    <property type="component" value="Chromosome"/>
</dbReference>
<dbReference type="AlphaFoldDB" id="V5SFP6"/>
<evidence type="ECO:0008006" key="5">
    <source>
        <dbReference type="Google" id="ProtNLM"/>
    </source>
</evidence>
<keyword evidence="2" id="KW-0808">Transferase</keyword>
<sequence length="368" mass="38835">MTTAPRDTPLAQKLKAKIVREGPISVADFASACLSDPEHGYYRRMPAIGAAGDFVTAPEISQVFGELIGLWCAVVWQQMGAPRSFNVVELGPGRGTLMRDALRATRIVPGFHDALSVHLVESNAALLPLQQKALVPSGAAAVWHGSTGDAALALSQSAAPFLVIANEFLDTCAAEQYVVENGQPIPRAVGLDSNGDLVFTLLPERAPPPDLALPDAACDGDCIEIQDFSFFAPFQRLMADRPGAALFIDYGAERSHPSDTLQAVQHQQQCSPLASPGEADLSFQVDFARFRASALSEGVAVDGPVPQAAFLGQLGIVERASRLMSANPDKAGAIEIGVQRLMAPVGMGSRFLAIGVRSAALPVLPGFE</sequence>
<reference evidence="3 4" key="1">
    <citation type="journal article" date="2014" name="Genome Announc.">
        <title>Complete Genome Sequence of Hyphomicrobium nitrativorans Strain NL23, a Denitrifying Bacterium Isolated from Biofilm of a Methanol-Fed Denitrification System Treating Seawater at the Montreal Biodome.</title>
        <authorList>
            <person name="Martineau C."/>
            <person name="Villeneuve C."/>
            <person name="Mauffrey F."/>
            <person name="Villemur R."/>
        </authorList>
    </citation>
    <scope>NUCLEOTIDE SEQUENCE [LARGE SCALE GENOMIC DNA]</scope>
    <source>
        <strain evidence="3">NL23</strain>
    </source>
</reference>
<dbReference type="InterPro" id="IPR038375">
    <property type="entry name" value="NDUFAF7_sf"/>
</dbReference>
<evidence type="ECO:0000313" key="4">
    <source>
        <dbReference type="Proteomes" id="UP000018542"/>
    </source>
</evidence>
<dbReference type="STRING" id="1029756.W911_17135"/>
<dbReference type="PANTHER" id="PTHR12049">
    <property type="entry name" value="PROTEIN ARGININE METHYLTRANSFERASE NDUFAF7, MITOCHONDRIAL"/>
    <property type="match status" value="1"/>
</dbReference>
<keyword evidence="4" id="KW-1185">Reference proteome</keyword>
<accession>V5SFP6</accession>
<evidence type="ECO:0000256" key="2">
    <source>
        <dbReference type="ARBA" id="ARBA00022679"/>
    </source>
</evidence>
<gene>
    <name evidence="3" type="ORF">W911_17135</name>
</gene>
<dbReference type="EMBL" id="CP006912">
    <property type="protein sequence ID" value="AHB49721.1"/>
    <property type="molecule type" value="Genomic_DNA"/>
</dbReference>
<protein>
    <recommendedName>
        <fullName evidence="5">ATP synthase subunit beta</fullName>
    </recommendedName>
</protein>
<dbReference type="Gene3D" id="3.40.50.12710">
    <property type="match status" value="1"/>
</dbReference>
<evidence type="ECO:0000256" key="1">
    <source>
        <dbReference type="ARBA" id="ARBA00022603"/>
    </source>
</evidence>
<organism evidence="3 4">
    <name type="scientific">Hyphomicrobium nitrativorans NL23</name>
    <dbReference type="NCBI Taxonomy" id="1029756"/>
    <lineage>
        <taxon>Bacteria</taxon>
        <taxon>Pseudomonadati</taxon>
        <taxon>Pseudomonadota</taxon>
        <taxon>Alphaproteobacteria</taxon>
        <taxon>Hyphomicrobiales</taxon>
        <taxon>Hyphomicrobiaceae</taxon>
        <taxon>Hyphomicrobium</taxon>
    </lineage>
</organism>